<evidence type="ECO:0000313" key="1">
    <source>
        <dbReference type="EMBL" id="RMY86361.1"/>
    </source>
</evidence>
<dbReference type="Proteomes" id="UP000269539">
    <property type="component" value="Unassembled WGS sequence"/>
</dbReference>
<gene>
    <name evidence="1" type="ORF">D0864_07092</name>
</gene>
<dbReference type="EMBL" id="QWIO01000744">
    <property type="protein sequence ID" value="RMY86361.1"/>
    <property type="molecule type" value="Genomic_DNA"/>
</dbReference>
<dbReference type="AlphaFoldDB" id="A0A3M7FD52"/>
<reference evidence="1 2" key="1">
    <citation type="journal article" date="2018" name="BMC Genomics">
        <title>Genomic evidence for intraspecific hybridization in a clonal and extremely halotolerant yeast.</title>
        <authorList>
            <person name="Gostincar C."/>
            <person name="Stajich J.E."/>
            <person name="Zupancic J."/>
            <person name="Zalar P."/>
            <person name="Gunde-Cimerman N."/>
        </authorList>
    </citation>
    <scope>NUCLEOTIDE SEQUENCE [LARGE SCALE GENOMIC DNA]</scope>
    <source>
        <strain evidence="1 2">EXF-10513</strain>
    </source>
</reference>
<sequence length="553" mass="60404">MSTTETNTDSFAFIVSDGPKVPHNARTLIRKQAMKDVGIARKKRGNYGRANRRQLPEFVADASPVVDSDPGDVSFPCAGDASGDSGSNLADVDVSFLCAGDASGDSGSNLADVDVSFPCAGDASGDSGSNLADVDEYVPRASRVTGAAQRSLAPFNLLSSSMSSCPAYQSARSRFGVELSDLGVLTNFNVGKSTIAVIAADPSRLISLLGRHQWSYLEFVPARYGHSECLTAATDALLARVQHVLSPNKSLGTSCSRFYGRALRTLQEALMDNKTAVEADVLAATQLIALHELLDGSHSAAWSHHIEGSARLIKYRSPDRFRTEYEKALFAAHVGAIVSESLVNNTSCYLKQPEWVDVFTSLKQDTLFLTDRSPLAIDARLAMFGIPGLWRDIDEVVNSPGYCVCAPMDILESRGRQIHQALVDWLEDYNAHCLRLSFTQPSACELSLRRELFGAVIECLSLVKRLLATVCESNRLALEPEVQALAQLILDLQKQSTFKHSWLFSGHEAGVACTMILTKDQWEEDVSREDPNVRIEAARKRYNAWSKTLRMTD</sequence>
<dbReference type="Pfam" id="PF11951">
    <property type="entry name" value="Fungal_trans_2"/>
    <property type="match status" value="1"/>
</dbReference>
<comment type="caution">
    <text evidence="1">The sequence shown here is derived from an EMBL/GenBank/DDBJ whole genome shotgun (WGS) entry which is preliminary data.</text>
</comment>
<dbReference type="InterPro" id="IPR053178">
    <property type="entry name" value="Osmoadaptation_assoc"/>
</dbReference>
<evidence type="ECO:0000313" key="2">
    <source>
        <dbReference type="Proteomes" id="UP000269539"/>
    </source>
</evidence>
<dbReference type="PANTHER" id="PTHR38111">
    <property type="entry name" value="ZN(2)-C6 FUNGAL-TYPE DOMAIN-CONTAINING PROTEIN-RELATED"/>
    <property type="match status" value="1"/>
</dbReference>
<dbReference type="InterPro" id="IPR021858">
    <property type="entry name" value="Fun_TF"/>
</dbReference>
<dbReference type="PANTHER" id="PTHR38111:SF6">
    <property type="entry name" value="FINGER DOMAIN PROTEIN, PUTATIVE (AFU_ORTHOLOGUE AFUA_8G01940)-RELATED"/>
    <property type="match status" value="1"/>
</dbReference>
<protein>
    <submittedName>
        <fullName evidence="1">Uncharacterized protein</fullName>
    </submittedName>
</protein>
<proteinExistence type="predicted"/>
<organism evidence="1 2">
    <name type="scientific">Hortaea werneckii</name>
    <name type="common">Black yeast</name>
    <name type="synonym">Cladosporium werneckii</name>
    <dbReference type="NCBI Taxonomy" id="91943"/>
    <lineage>
        <taxon>Eukaryota</taxon>
        <taxon>Fungi</taxon>
        <taxon>Dikarya</taxon>
        <taxon>Ascomycota</taxon>
        <taxon>Pezizomycotina</taxon>
        <taxon>Dothideomycetes</taxon>
        <taxon>Dothideomycetidae</taxon>
        <taxon>Mycosphaerellales</taxon>
        <taxon>Teratosphaeriaceae</taxon>
        <taxon>Hortaea</taxon>
    </lineage>
</organism>
<accession>A0A3M7FD52</accession>
<name>A0A3M7FD52_HORWE</name>